<organism evidence="6 7">
    <name type="scientific">Lipingzhangella rawalii</name>
    <dbReference type="NCBI Taxonomy" id="2055835"/>
    <lineage>
        <taxon>Bacteria</taxon>
        <taxon>Bacillati</taxon>
        <taxon>Actinomycetota</taxon>
        <taxon>Actinomycetes</taxon>
        <taxon>Streptosporangiales</taxon>
        <taxon>Nocardiopsidaceae</taxon>
        <taxon>Lipingzhangella</taxon>
    </lineage>
</organism>
<dbReference type="SUPFAM" id="SSF55874">
    <property type="entry name" value="ATPase domain of HSP90 chaperone/DNA topoisomerase II/histidine kinase"/>
    <property type="match status" value="1"/>
</dbReference>
<evidence type="ECO:0000313" key="7">
    <source>
        <dbReference type="Proteomes" id="UP001250214"/>
    </source>
</evidence>
<name>A0ABU2H848_9ACTN</name>
<feature type="domain" description="Signal transduction histidine kinase subgroup 3 dimerisation and phosphoacceptor" evidence="5">
    <location>
        <begin position="192"/>
        <end position="256"/>
    </location>
</feature>
<evidence type="ECO:0000256" key="1">
    <source>
        <dbReference type="ARBA" id="ARBA00022679"/>
    </source>
</evidence>
<keyword evidence="2 6" id="KW-0418">Kinase</keyword>
<dbReference type="EMBL" id="JAVLVT010000004">
    <property type="protein sequence ID" value="MDS1270769.1"/>
    <property type="molecule type" value="Genomic_DNA"/>
</dbReference>
<dbReference type="PANTHER" id="PTHR24421">
    <property type="entry name" value="NITRATE/NITRITE SENSOR PROTEIN NARX-RELATED"/>
    <property type="match status" value="1"/>
</dbReference>
<dbReference type="RefSeq" id="WP_310912317.1">
    <property type="nucleotide sequence ID" value="NZ_JAVLVT010000004.1"/>
</dbReference>
<dbReference type="GO" id="GO:0016301">
    <property type="term" value="F:kinase activity"/>
    <property type="evidence" value="ECO:0007669"/>
    <property type="project" value="UniProtKB-KW"/>
</dbReference>
<feature type="transmembrane region" description="Helical" evidence="4">
    <location>
        <begin position="112"/>
        <end position="138"/>
    </location>
</feature>
<dbReference type="InterPro" id="IPR011712">
    <property type="entry name" value="Sig_transdc_His_kin_sub3_dim/P"/>
</dbReference>
<feature type="transmembrane region" description="Helical" evidence="4">
    <location>
        <begin position="23"/>
        <end position="43"/>
    </location>
</feature>
<evidence type="ECO:0000259" key="5">
    <source>
        <dbReference type="Pfam" id="PF07730"/>
    </source>
</evidence>
<keyword evidence="4" id="KW-0812">Transmembrane</keyword>
<feature type="transmembrane region" description="Helical" evidence="4">
    <location>
        <begin position="82"/>
        <end position="100"/>
    </location>
</feature>
<dbReference type="Pfam" id="PF07730">
    <property type="entry name" value="HisKA_3"/>
    <property type="match status" value="1"/>
</dbReference>
<dbReference type="InterPro" id="IPR050482">
    <property type="entry name" value="Sensor_HK_TwoCompSys"/>
</dbReference>
<dbReference type="Proteomes" id="UP001250214">
    <property type="component" value="Unassembled WGS sequence"/>
</dbReference>
<keyword evidence="4" id="KW-0472">Membrane</keyword>
<proteinExistence type="predicted"/>
<dbReference type="PANTHER" id="PTHR24421:SF63">
    <property type="entry name" value="SENSOR HISTIDINE KINASE DESK"/>
    <property type="match status" value="1"/>
</dbReference>
<keyword evidence="3" id="KW-0902">Two-component regulatory system</keyword>
<evidence type="ECO:0000256" key="2">
    <source>
        <dbReference type="ARBA" id="ARBA00022777"/>
    </source>
</evidence>
<evidence type="ECO:0000313" key="6">
    <source>
        <dbReference type="EMBL" id="MDS1270769.1"/>
    </source>
</evidence>
<dbReference type="Gene3D" id="3.30.565.10">
    <property type="entry name" value="Histidine kinase-like ATPase, C-terminal domain"/>
    <property type="match status" value="1"/>
</dbReference>
<gene>
    <name evidence="6" type="ORF">RIF23_10700</name>
</gene>
<evidence type="ECO:0000256" key="3">
    <source>
        <dbReference type="ARBA" id="ARBA00023012"/>
    </source>
</evidence>
<dbReference type="Gene3D" id="1.20.5.1930">
    <property type="match status" value="1"/>
</dbReference>
<keyword evidence="4" id="KW-1133">Transmembrane helix</keyword>
<evidence type="ECO:0000256" key="4">
    <source>
        <dbReference type="SAM" id="Phobius"/>
    </source>
</evidence>
<accession>A0ABU2H848</accession>
<comment type="caution">
    <text evidence="6">The sequence shown here is derived from an EMBL/GenBank/DDBJ whole genome shotgun (WGS) entry which is preliminary data.</text>
</comment>
<feature type="transmembrane region" description="Helical" evidence="4">
    <location>
        <begin position="50"/>
        <end position="70"/>
    </location>
</feature>
<dbReference type="InterPro" id="IPR036890">
    <property type="entry name" value="HATPase_C_sf"/>
</dbReference>
<keyword evidence="1" id="KW-0808">Transferase</keyword>
<feature type="transmembrane region" description="Helical" evidence="4">
    <location>
        <begin position="150"/>
        <end position="170"/>
    </location>
</feature>
<sequence>MATAEASRTEPAPSDTTSMAPRLAWGLTTVVFACLCLIGFLNVRMLPIGPLAMAMAIGCMLALFVLQMLQCRWVGHPERQRYAQAALVAQGCLAYLPLLYYQQAWVGMPSFFGGSVLLVLSGKLAWISFTGVLASMAFIQALLSGNPLDVGYTTVATLVFALTVYGISYLREIVRRLQSAQGELADAAVTRERLRFTRDLNDLLGHSLSAMILKAELAYRLVTRRSERAPEEVKELVHSSRQALADVRSVARNYREFSLESELRSMRSVLAAAGVELHLRTDHDELPTPVATVLGRTLREGITNLLRHSNATSCTVTVRQDKDQVTGEIVNDGANMRETGMDLPSAGGLRDIQDRAVQLGGNVTTETLTGGRFRLTVHLPLTPDNTDHENT</sequence>
<dbReference type="CDD" id="cd16917">
    <property type="entry name" value="HATPase_UhpB-NarQ-NarX-like"/>
    <property type="match status" value="1"/>
</dbReference>
<reference evidence="7" key="1">
    <citation type="submission" date="2023-07" db="EMBL/GenBank/DDBJ databases">
        <title>Novel species in the genus Lipingzhangella isolated from Sambhar Salt Lake.</title>
        <authorList>
            <person name="Jiya N."/>
            <person name="Kajale S."/>
            <person name="Sharma A."/>
        </authorList>
    </citation>
    <scope>NUCLEOTIDE SEQUENCE [LARGE SCALE GENOMIC DNA]</scope>
    <source>
        <strain evidence="7">LS1_29</strain>
    </source>
</reference>
<protein>
    <submittedName>
        <fullName evidence="6">Histidine kinase</fullName>
    </submittedName>
</protein>
<keyword evidence="7" id="KW-1185">Reference proteome</keyword>